<proteinExistence type="predicted"/>
<evidence type="ECO:0000259" key="1">
    <source>
        <dbReference type="Pfam" id="PF14576"/>
    </source>
</evidence>
<organism evidence="3 4">
    <name type="scientific">Ziziphus jujuba</name>
    <name type="common">Chinese jujube</name>
    <name type="synonym">Ziziphus sativa</name>
    <dbReference type="NCBI Taxonomy" id="326968"/>
    <lineage>
        <taxon>Eukaryota</taxon>
        <taxon>Viridiplantae</taxon>
        <taxon>Streptophyta</taxon>
        <taxon>Embryophyta</taxon>
        <taxon>Tracheophyta</taxon>
        <taxon>Spermatophyta</taxon>
        <taxon>Magnoliopsida</taxon>
        <taxon>eudicotyledons</taxon>
        <taxon>Gunneridae</taxon>
        <taxon>Pentapetalae</taxon>
        <taxon>rosids</taxon>
        <taxon>fabids</taxon>
        <taxon>Rosales</taxon>
        <taxon>Rhamnaceae</taxon>
        <taxon>Paliureae</taxon>
        <taxon>Ziziphus</taxon>
    </lineage>
</organism>
<dbReference type="Proteomes" id="UP001652623">
    <property type="component" value="Chromosome 3"/>
</dbReference>
<feature type="domain" description="Sieve element occlusion C-terminal" evidence="2">
    <location>
        <begin position="458"/>
        <end position="670"/>
    </location>
</feature>
<dbReference type="InterPro" id="IPR039299">
    <property type="entry name" value="SEOA"/>
</dbReference>
<dbReference type="RefSeq" id="XP_060671242.1">
    <property type="nucleotide sequence ID" value="XM_060815259.1"/>
</dbReference>
<evidence type="ECO:0000259" key="2">
    <source>
        <dbReference type="Pfam" id="PF14577"/>
    </source>
</evidence>
<feature type="domain" description="Sieve element occlusion N-terminal" evidence="1">
    <location>
        <begin position="30"/>
        <end position="301"/>
    </location>
</feature>
<dbReference type="PANTHER" id="PTHR33232">
    <property type="entry name" value="PROTEIN SIEVE ELEMENT OCCLUSION B-LIKE"/>
    <property type="match status" value="1"/>
</dbReference>
<sequence>MFNIAHHVATKVVSAVHHVEEEIRGLFTLTDEKIMDHIYETHAHADETFDDDSLFIITENILKPATQIVDKIVQGSQVHVENIDEKTPKPDFSVPLCTLKQIGSELSCKAPGEDVAHKTTLAILKKLSTYQWEAKAVLTLAAFALEYGDFWFLAQHQHSDRVAKSLGILKRVPILTKPAELQKRRQAILELNNLIKATLQVMEIIDQFDKLSIYDPKEITGLSVALDHIPVDVYWSIVTVVACSTKLTLLTSDEDKPYDLAPYSQKIHYVLNKLKIQLVVCRRQVEERETYLRLKKFFQTPTEVMEIFKALTFTKDKPQLLIDGSTNTTVSLEVLKKKKIFLFISTLEITEEDISYLKPVHEGTKRDENYKIVWIPMVENWTPELQKKFEILRSRMPWYTIQSISVSVGIKFIKEEWNFKGKPSLVVMNHQGKIENTNALHLVKLWGIKAFPFDKAAEEKISSETSWIRPVILNIDSHLSDLMLKEEKYIFFYGGKDNEWIKQFTAKANAFANDPIFKESKINIDLFCVGKSPKGGEDHGILVRFWDGIESLFVTKAHKQVDPVTQEIQKLLSYKNESGWALLTKGPHVVTAGHGFTILKVLDDLEKWKEVIKVKGFEISFKEYHVKLIQSVRHCCRLDIPSVIGKVPEKMQCPECPRTMESFISYKCCHIDGPIAHH</sequence>
<dbReference type="Pfam" id="PF14576">
    <property type="entry name" value="SEO_N"/>
    <property type="match status" value="1"/>
</dbReference>
<dbReference type="InterPro" id="IPR027944">
    <property type="entry name" value="SEO_C"/>
</dbReference>
<accession>A0ABM4A3C9</accession>
<gene>
    <name evidence="4" type="primary">LOC132803065</name>
</gene>
<reference evidence="4" key="1">
    <citation type="submission" date="2025-08" db="UniProtKB">
        <authorList>
            <consortium name="RefSeq"/>
        </authorList>
    </citation>
    <scope>IDENTIFICATION</scope>
    <source>
        <tissue evidence="4">Seedling</tissue>
    </source>
</reference>
<evidence type="ECO:0000313" key="3">
    <source>
        <dbReference type="Proteomes" id="UP001652623"/>
    </source>
</evidence>
<name>A0ABM4A3C9_ZIZJJ</name>
<protein>
    <submittedName>
        <fullName evidence="4">Protein SIEVE ELEMENT OCCLUSION B-like isoform X1</fullName>
    </submittedName>
</protein>
<dbReference type="PANTHER" id="PTHR33232:SF18">
    <property type="entry name" value="PROTEIN SIEVE ELEMENT OCCLUSION B-LIKE"/>
    <property type="match status" value="1"/>
</dbReference>
<dbReference type="InterPro" id="IPR027942">
    <property type="entry name" value="SEO_N"/>
</dbReference>
<dbReference type="GeneID" id="132803065"/>
<dbReference type="Pfam" id="PF14577">
    <property type="entry name" value="SEO_C"/>
    <property type="match status" value="1"/>
</dbReference>
<evidence type="ECO:0000313" key="4">
    <source>
        <dbReference type="RefSeq" id="XP_060671242.1"/>
    </source>
</evidence>
<keyword evidence="3" id="KW-1185">Reference proteome</keyword>